<dbReference type="Pfam" id="PF00246">
    <property type="entry name" value="Peptidase_M14"/>
    <property type="match status" value="1"/>
</dbReference>
<keyword evidence="6" id="KW-0482">Metalloprotease</keyword>
<reference evidence="10 11" key="1">
    <citation type="journal article" date="2024" name="J. Plant Pathol.">
        <title>Sequence and assembly of the genome of Seiridium unicorne, isolate CBS 538.82, causal agent of cypress canker disease.</title>
        <authorList>
            <person name="Scali E."/>
            <person name="Rocca G.D."/>
            <person name="Danti R."/>
            <person name="Garbelotto M."/>
            <person name="Barberini S."/>
            <person name="Baroncelli R."/>
            <person name="Emiliani G."/>
        </authorList>
    </citation>
    <scope>NUCLEOTIDE SEQUENCE [LARGE SCALE GENOMIC DNA]</scope>
    <source>
        <strain evidence="10 11">BM-138-508</strain>
    </source>
</reference>
<dbReference type="PANTHER" id="PTHR11705">
    <property type="entry name" value="PROTEASE FAMILY M14 CARBOXYPEPTIDASE A,B"/>
    <property type="match status" value="1"/>
</dbReference>
<dbReference type="PANTHER" id="PTHR11705:SF143">
    <property type="entry name" value="SLL0236 PROTEIN"/>
    <property type="match status" value="1"/>
</dbReference>
<evidence type="ECO:0000256" key="2">
    <source>
        <dbReference type="ARBA" id="ARBA00005988"/>
    </source>
</evidence>
<feature type="chain" id="PRO_5045674481" evidence="8">
    <location>
        <begin position="19"/>
        <end position="452"/>
    </location>
</feature>
<name>A0ABR2V209_9PEZI</name>
<dbReference type="SUPFAM" id="SSF53187">
    <property type="entry name" value="Zn-dependent exopeptidases"/>
    <property type="match status" value="1"/>
</dbReference>
<evidence type="ECO:0000313" key="10">
    <source>
        <dbReference type="EMBL" id="KAK9420901.1"/>
    </source>
</evidence>
<gene>
    <name evidence="10" type="ORF">SUNI508_00992</name>
</gene>
<evidence type="ECO:0000256" key="8">
    <source>
        <dbReference type="SAM" id="SignalP"/>
    </source>
</evidence>
<organism evidence="10 11">
    <name type="scientific">Seiridium unicorne</name>
    <dbReference type="NCBI Taxonomy" id="138068"/>
    <lineage>
        <taxon>Eukaryota</taxon>
        <taxon>Fungi</taxon>
        <taxon>Dikarya</taxon>
        <taxon>Ascomycota</taxon>
        <taxon>Pezizomycotina</taxon>
        <taxon>Sordariomycetes</taxon>
        <taxon>Xylariomycetidae</taxon>
        <taxon>Amphisphaeriales</taxon>
        <taxon>Sporocadaceae</taxon>
        <taxon>Seiridium</taxon>
    </lineage>
</organism>
<evidence type="ECO:0000256" key="5">
    <source>
        <dbReference type="ARBA" id="ARBA00022833"/>
    </source>
</evidence>
<evidence type="ECO:0000313" key="11">
    <source>
        <dbReference type="Proteomes" id="UP001408356"/>
    </source>
</evidence>
<feature type="domain" description="Peptidase M14" evidence="9">
    <location>
        <begin position="72"/>
        <end position="433"/>
    </location>
</feature>
<keyword evidence="3" id="KW-0645">Protease</keyword>
<evidence type="ECO:0000259" key="9">
    <source>
        <dbReference type="PROSITE" id="PS52035"/>
    </source>
</evidence>
<evidence type="ECO:0000256" key="3">
    <source>
        <dbReference type="ARBA" id="ARBA00022670"/>
    </source>
</evidence>
<keyword evidence="11" id="KW-1185">Reference proteome</keyword>
<comment type="cofactor">
    <cofactor evidence="1">
        <name>Zn(2+)</name>
        <dbReference type="ChEBI" id="CHEBI:29105"/>
    </cofactor>
</comment>
<keyword evidence="4" id="KW-0378">Hydrolase</keyword>
<proteinExistence type="inferred from homology"/>
<dbReference type="PROSITE" id="PS52035">
    <property type="entry name" value="PEPTIDASE_M14"/>
    <property type="match status" value="1"/>
</dbReference>
<dbReference type="GO" id="GO:0004180">
    <property type="term" value="F:carboxypeptidase activity"/>
    <property type="evidence" value="ECO:0007669"/>
    <property type="project" value="UniProtKB-KW"/>
</dbReference>
<dbReference type="SMART" id="SM00631">
    <property type="entry name" value="Zn_pept"/>
    <property type="match status" value="1"/>
</dbReference>
<keyword evidence="10" id="KW-0121">Carboxypeptidase</keyword>
<keyword evidence="8" id="KW-0732">Signal</keyword>
<evidence type="ECO:0000256" key="4">
    <source>
        <dbReference type="ARBA" id="ARBA00022801"/>
    </source>
</evidence>
<comment type="similarity">
    <text evidence="2 7">Belongs to the peptidase M14 family.</text>
</comment>
<dbReference type="EMBL" id="JARVKF010000223">
    <property type="protein sequence ID" value="KAK9420901.1"/>
    <property type="molecule type" value="Genomic_DNA"/>
</dbReference>
<comment type="caution">
    <text evidence="10">The sequence shown here is derived from an EMBL/GenBank/DDBJ whole genome shotgun (WGS) entry which is preliminary data.</text>
</comment>
<sequence>MKTTLILGLLSLATFSQACLTADEKAGVVRRNGRVDRRANTGLAIGTGDRFSGGRIAPRGLGTQASSTDPGLILNVQEIESAVQGLATEYGIETFTTPYTTFENRSIHGGKAGGTGNNTDAYSVYINAGIHARERGGPDNLIYFISDLLYATKNNVGLTYGSKTYTAANVKTALSTGIVFVPLSNPDGVAYDQSSNSCWRKNRNTASATSGQAGTIGVDLNRNFDFLWDFPNLFAPSVASGTASTSPRAEDYHGTAAFSEPESKSIKWVLDTHANVGWFLDLHSDAGVVLYSWGSDDNQSKDSSMNFLNSTYDDTRGVSPDRSGLVYSEYTPATDWSLNLKTAKSIGAAMIAATGRKYSIEQASALYPTSGASDDYSYSRHFADPNLNLVHAFTVEFGFSNNQASCGFYPTAAQYKQSILETNAGFMELLLAAAANSAGAKGLELDHRHSRM</sequence>
<feature type="active site" description="Proton donor/acceptor" evidence="7">
    <location>
        <position position="396"/>
    </location>
</feature>
<protein>
    <submittedName>
        <fullName evidence="10">Peptidase M14 carboxypeptidase A domain-containing protein</fullName>
    </submittedName>
</protein>
<evidence type="ECO:0000256" key="1">
    <source>
        <dbReference type="ARBA" id="ARBA00001947"/>
    </source>
</evidence>
<evidence type="ECO:0000256" key="6">
    <source>
        <dbReference type="ARBA" id="ARBA00023049"/>
    </source>
</evidence>
<evidence type="ECO:0000256" key="7">
    <source>
        <dbReference type="PROSITE-ProRule" id="PRU01379"/>
    </source>
</evidence>
<dbReference type="PROSITE" id="PS51257">
    <property type="entry name" value="PROKAR_LIPOPROTEIN"/>
    <property type="match status" value="1"/>
</dbReference>
<dbReference type="Proteomes" id="UP001408356">
    <property type="component" value="Unassembled WGS sequence"/>
</dbReference>
<accession>A0ABR2V209</accession>
<dbReference type="InterPro" id="IPR000834">
    <property type="entry name" value="Peptidase_M14"/>
</dbReference>
<keyword evidence="5" id="KW-0862">Zinc</keyword>
<dbReference type="Gene3D" id="3.40.630.10">
    <property type="entry name" value="Zn peptidases"/>
    <property type="match status" value="1"/>
</dbReference>
<feature type="signal peptide" evidence="8">
    <location>
        <begin position="1"/>
        <end position="18"/>
    </location>
</feature>